<organism evidence="4 5">
    <name type="scientific">Tepidibacillus fermentans</name>
    <dbReference type="NCBI Taxonomy" id="1281767"/>
    <lineage>
        <taxon>Bacteria</taxon>
        <taxon>Bacillati</taxon>
        <taxon>Bacillota</taxon>
        <taxon>Bacilli</taxon>
        <taxon>Bacillales</taxon>
        <taxon>Bacillaceae</taxon>
        <taxon>Tepidibacillus</taxon>
    </lineage>
</organism>
<evidence type="ECO:0000256" key="1">
    <source>
        <dbReference type="SAM" id="MobiDB-lite"/>
    </source>
</evidence>
<dbReference type="PROSITE" id="PS51257">
    <property type="entry name" value="PROKAR_LIPOPROTEIN"/>
    <property type="match status" value="1"/>
</dbReference>
<feature type="chain" id="PRO_5020887008" evidence="2">
    <location>
        <begin position="27"/>
        <end position="211"/>
    </location>
</feature>
<reference evidence="4 5" key="1">
    <citation type="submission" date="2019-03" db="EMBL/GenBank/DDBJ databases">
        <title>Genomic Encyclopedia of Type Strains, Phase IV (KMG-IV): sequencing the most valuable type-strain genomes for metagenomic binning, comparative biology and taxonomic classification.</title>
        <authorList>
            <person name="Goeker M."/>
        </authorList>
    </citation>
    <scope>NUCLEOTIDE SEQUENCE [LARGE SCALE GENOMIC DNA]</scope>
    <source>
        <strain evidence="4 5">DSM 23802</strain>
    </source>
</reference>
<protein>
    <submittedName>
        <fullName evidence="4">Spore germination protein D</fullName>
    </submittedName>
</protein>
<dbReference type="Pfam" id="PF17898">
    <property type="entry name" value="GerD"/>
    <property type="match status" value="1"/>
</dbReference>
<sequence length="211" mass="24042">MMKKKILSQIFLLMLLISLFFSGCNAVKSPSSSPNYKEMKQMVIDILQTDEGKKAIKEAASGTSVGGNKKLALGDEEVKKIIQNEFLSNDNIMKLKEMYNDPTFTSQLGKALKKENEGLMKDLMKDPEYRKMLLETMNDPEYQKMILELLKSNTYRKQMMMVIKESLESPLFQEDLLKLMKKANEEALKPKKEGQKDQGEGGPKDKQEGSK</sequence>
<dbReference type="EMBL" id="SMAB01000012">
    <property type="protein sequence ID" value="TCS81511.1"/>
    <property type="molecule type" value="Genomic_DNA"/>
</dbReference>
<keyword evidence="5" id="KW-1185">Reference proteome</keyword>
<comment type="caution">
    <text evidence="4">The sequence shown here is derived from an EMBL/GenBank/DDBJ whole genome shotgun (WGS) entry which is preliminary data.</text>
</comment>
<evidence type="ECO:0000313" key="5">
    <source>
        <dbReference type="Proteomes" id="UP000295788"/>
    </source>
</evidence>
<accession>A0A4R3KFU0</accession>
<feature type="region of interest" description="Disordered" evidence="1">
    <location>
        <begin position="183"/>
        <end position="211"/>
    </location>
</feature>
<dbReference type="Proteomes" id="UP000295788">
    <property type="component" value="Unassembled WGS sequence"/>
</dbReference>
<dbReference type="NCBIfam" id="NF040801">
    <property type="entry name" value="spore_GerD"/>
    <property type="match status" value="1"/>
</dbReference>
<gene>
    <name evidence="4" type="ORF">EDD72_1125</name>
</gene>
<feature type="signal peptide" evidence="2">
    <location>
        <begin position="1"/>
        <end position="26"/>
    </location>
</feature>
<evidence type="ECO:0000313" key="4">
    <source>
        <dbReference type="EMBL" id="TCS81511.1"/>
    </source>
</evidence>
<dbReference type="InterPro" id="IPR041262">
    <property type="entry name" value="GerD_central"/>
</dbReference>
<feature type="domain" description="Spore germination GerD central core" evidence="3">
    <location>
        <begin position="73"/>
        <end position="183"/>
    </location>
</feature>
<proteinExistence type="predicted"/>
<keyword evidence="2" id="KW-0732">Signal</keyword>
<name>A0A4R3KFU0_9BACI</name>
<evidence type="ECO:0000259" key="3">
    <source>
        <dbReference type="Pfam" id="PF17898"/>
    </source>
</evidence>
<evidence type="ECO:0000256" key="2">
    <source>
        <dbReference type="SAM" id="SignalP"/>
    </source>
</evidence>
<dbReference type="AlphaFoldDB" id="A0A4R3KFU0"/>